<dbReference type="Pfam" id="PF00753">
    <property type="entry name" value="Lactamase_B"/>
    <property type="match status" value="1"/>
</dbReference>
<dbReference type="GO" id="GO:0016787">
    <property type="term" value="F:hydrolase activity"/>
    <property type="evidence" value="ECO:0007669"/>
    <property type="project" value="UniProtKB-KW"/>
</dbReference>
<keyword evidence="8" id="KW-1185">Reference proteome</keyword>
<dbReference type="SUPFAM" id="SSF56281">
    <property type="entry name" value="Metallo-hydrolase/oxidoreductase"/>
    <property type="match status" value="1"/>
</dbReference>
<dbReference type="GO" id="GO:0046872">
    <property type="term" value="F:metal ion binding"/>
    <property type="evidence" value="ECO:0007669"/>
    <property type="project" value="UniProtKB-KW"/>
</dbReference>
<gene>
    <name evidence="7" type="ORF">SAMN02745781_01950</name>
</gene>
<dbReference type="InterPro" id="IPR036866">
    <property type="entry name" value="RibonucZ/Hydroxyglut_hydro"/>
</dbReference>
<sequence length="287" mass="32693">MSDGLQLRIFEGGYCVHPGFVVKPGSGLKPRAFPAAVALIKHPEQGYVLFDTGYHQHFFDATRTFPERFYAWTTPCHLQHGEDITAQLGRIGIDTPQVNHLVLSHFHADHIAAMSEFGHAAIHCSKTGFDAIKHRGRFSGVRKGYLRQLIPDDIHQQLHFHDRFDRRIEELLPQLHGVELYCKDLFDDGSLYLVSLPGHAAGQMGMLVRLQAQWVFLLADACWLIESLSDNLDQHWLANIICEDTKAYRQTLAQLRLCYRLAKAEIQFVPSHCLTSIRALCEQGWLR</sequence>
<dbReference type="InterPro" id="IPR001279">
    <property type="entry name" value="Metallo-B-lactamas"/>
</dbReference>
<dbReference type="Gene3D" id="3.60.15.10">
    <property type="entry name" value="Ribonuclease Z/Hydroxyacylglutathione hydrolase-like"/>
    <property type="match status" value="1"/>
</dbReference>
<keyword evidence="5" id="KW-0862">Zinc</keyword>
<dbReference type="PANTHER" id="PTHR42978">
    <property type="entry name" value="QUORUM-QUENCHING LACTONASE YTNP-RELATED-RELATED"/>
    <property type="match status" value="1"/>
</dbReference>
<evidence type="ECO:0000256" key="5">
    <source>
        <dbReference type="ARBA" id="ARBA00022833"/>
    </source>
</evidence>
<dbReference type="InterPro" id="IPR051013">
    <property type="entry name" value="MBL_superfamily_lactonases"/>
</dbReference>
<protein>
    <submittedName>
        <fullName evidence="7">Metallo-beta-lactamase superfamily protein</fullName>
    </submittedName>
</protein>
<dbReference type="SMART" id="SM00849">
    <property type="entry name" value="Lactamase_B"/>
    <property type="match status" value="1"/>
</dbReference>
<evidence type="ECO:0000256" key="3">
    <source>
        <dbReference type="ARBA" id="ARBA00022723"/>
    </source>
</evidence>
<evidence type="ECO:0000256" key="4">
    <source>
        <dbReference type="ARBA" id="ARBA00022801"/>
    </source>
</evidence>
<feature type="domain" description="Metallo-beta-lactamase" evidence="6">
    <location>
        <begin position="34"/>
        <end position="272"/>
    </location>
</feature>
<proteinExistence type="inferred from homology"/>
<keyword evidence="4" id="KW-0378">Hydrolase</keyword>
<dbReference type="CDD" id="cd07730">
    <property type="entry name" value="metallo-hydrolase-like_MBL-fold"/>
    <property type="match status" value="1"/>
</dbReference>
<accession>A0A1M5AM86</accession>
<evidence type="ECO:0000256" key="1">
    <source>
        <dbReference type="ARBA" id="ARBA00001947"/>
    </source>
</evidence>
<comment type="similarity">
    <text evidence="2">Belongs to the metallo-beta-lactamase superfamily.</text>
</comment>
<dbReference type="EMBL" id="FQUH01000008">
    <property type="protein sequence ID" value="SHF31343.1"/>
    <property type="molecule type" value="Genomic_DNA"/>
</dbReference>
<evidence type="ECO:0000256" key="2">
    <source>
        <dbReference type="ARBA" id="ARBA00007749"/>
    </source>
</evidence>
<comment type="cofactor">
    <cofactor evidence="1">
        <name>Zn(2+)</name>
        <dbReference type="ChEBI" id="CHEBI:29105"/>
    </cofactor>
</comment>
<dbReference type="AlphaFoldDB" id="A0A1M5AM86"/>
<evidence type="ECO:0000313" key="8">
    <source>
        <dbReference type="Proteomes" id="UP000184159"/>
    </source>
</evidence>
<name>A0A1M5AM86_VIBGA</name>
<evidence type="ECO:0000259" key="6">
    <source>
        <dbReference type="SMART" id="SM00849"/>
    </source>
</evidence>
<reference evidence="8" key="1">
    <citation type="submission" date="2016-11" db="EMBL/GenBank/DDBJ databases">
        <authorList>
            <person name="Varghese N."/>
            <person name="Submissions S."/>
        </authorList>
    </citation>
    <scope>NUCLEOTIDE SEQUENCE [LARGE SCALE GENOMIC DNA]</scope>
    <source>
        <strain evidence="8">DSM 21264</strain>
    </source>
</reference>
<dbReference type="PANTHER" id="PTHR42978:SF2">
    <property type="entry name" value="102 KBASES UNSTABLE REGION: FROM 1 TO 119443"/>
    <property type="match status" value="1"/>
</dbReference>
<dbReference type="RefSeq" id="WP_072958552.1">
    <property type="nucleotide sequence ID" value="NZ_FQUH01000008.1"/>
</dbReference>
<evidence type="ECO:0000313" key="7">
    <source>
        <dbReference type="EMBL" id="SHF31343.1"/>
    </source>
</evidence>
<organism evidence="7 8">
    <name type="scientific">Vibrio gazogenes DSM 21264 = NBRC 103151</name>
    <dbReference type="NCBI Taxonomy" id="1123492"/>
    <lineage>
        <taxon>Bacteria</taxon>
        <taxon>Pseudomonadati</taxon>
        <taxon>Pseudomonadota</taxon>
        <taxon>Gammaproteobacteria</taxon>
        <taxon>Vibrionales</taxon>
        <taxon>Vibrionaceae</taxon>
        <taxon>Vibrio</taxon>
    </lineage>
</organism>
<dbReference type="Proteomes" id="UP000184159">
    <property type="component" value="Unassembled WGS sequence"/>
</dbReference>
<keyword evidence="3" id="KW-0479">Metal-binding</keyword>